<evidence type="ECO:0000256" key="1">
    <source>
        <dbReference type="ARBA" id="ARBA00003236"/>
    </source>
</evidence>
<sequence>MSGSADGTVPRLRRVVGRALVRSCARRPAVLPDDFPPTVSFTFDDFPASAVDAAGPILRDAGMAATWYAASGLLGQPSAVGEIASPDQVARLHADGHEIGDHTCRHLDARAVAAEDYGRDIDENRRVLADLLPGHAVRSFSYPFGGVTLGAKRAAMARAATCRSTMAGIARGSVDLALLPANPLYEDAAWLAAAQDVIGRLAARRGWAIFYTHDVTPTPSPWGCSPASFAALVAAIGRAGLRVATVGAVVDEIAPASA</sequence>
<keyword evidence="8" id="KW-1185">Reference proteome</keyword>
<keyword evidence="4" id="KW-0732">Signal</keyword>
<gene>
    <name evidence="7" type="ORF">HNR00_005006</name>
</gene>
<evidence type="ECO:0000256" key="5">
    <source>
        <dbReference type="ARBA" id="ARBA00032976"/>
    </source>
</evidence>
<dbReference type="PANTHER" id="PTHR34216">
    <property type="match status" value="1"/>
</dbReference>
<reference evidence="7 8" key="1">
    <citation type="submission" date="2020-08" db="EMBL/GenBank/DDBJ databases">
        <title>Genomic Encyclopedia of Type Strains, Phase IV (KMG-IV): sequencing the most valuable type-strain genomes for metagenomic binning, comparative biology and taxonomic classification.</title>
        <authorList>
            <person name="Goeker M."/>
        </authorList>
    </citation>
    <scope>NUCLEOTIDE SEQUENCE [LARGE SCALE GENOMIC DNA]</scope>
    <source>
        <strain evidence="7 8">DSM 2163</strain>
    </source>
</reference>
<dbReference type="GO" id="GO:0016810">
    <property type="term" value="F:hydrolase activity, acting on carbon-nitrogen (but not peptide) bonds"/>
    <property type="evidence" value="ECO:0007669"/>
    <property type="project" value="InterPro"/>
</dbReference>
<dbReference type="Proteomes" id="UP000583454">
    <property type="component" value="Unassembled WGS sequence"/>
</dbReference>
<feature type="domain" description="NodB homology" evidence="6">
    <location>
        <begin position="37"/>
        <end position="258"/>
    </location>
</feature>
<dbReference type="RefSeq" id="WP_183574042.1">
    <property type="nucleotide sequence ID" value="NZ_JACHOP010000040.1"/>
</dbReference>
<dbReference type="SUPFAM" id="SSF88713">
    <property type="entry name" value="Glycoside hydrolase/deacetylase"/>
    <property type="match status" value="1"/>
</dbReference>
<evidence type="ECO:0000256" key="4">
    <source>
        <dbReference type="ARBA" id="ARBA00022729"/>
    </source>
</evidence>
<evidence type="ECO:0000256" key="3">
    <source>
        <dbReference type="ARBA" id="ARBA00020071"/>
    </source>
</evidence>
<name>A0A840ZTV2_9HYPH</name>
<dbReference type="InterPro" id="IPR011330">
    <property type="entry name" value="Glyco_hydro/deAcase_b/a-brl"/>
</dbReference>
<dbReference type="AlphaFoldDB" id="A0A840ZTV2"/>
<evidence type="ECO:0000313" key="7">
    <source>
        <dbReference type="EMBL" id="MBB5760257.1"/>
    </source>
</evidence>
<comment type="function">
    <text evidence="1">Is involved in generating a small heat-stable compound (Nod), an acylated oligomer of N-acetylglucosamine, that stimulates mitosis in various plant protoplasts.</text>
</comment>
<proteinExistence type="inferred from homology"/>
<dbReference type="PROSITE" id="PS51677">
    <property type="entry name" value="NODB"/>
    <property type="match status" value="1"/>
</dbReference>
<dbReference type="Pfam" id="PF01522">
    <property type="entry name" value="Polysacc_deac_1"/>
    <property type="match status" value="1"/>
</dbReference>
<organism evidence="7 8">
    <name type="scientific">Methylorubrum rhodinum</name>
    <dbReference type="NCBI Taxonomy" id="29428"/>
    <lineage>
        <taxon>Bacteria</taxon>
        <taxon>Pseudomonadati</taxon>
        <taxon>Pseudomonadota</taxon>
        <taxon>Alphaproteobacteria</taxon>
        <taxon>Hyphomicrobiales</taxon>
        <taxon>Methylobacteriaceae</taxon>
        <taxon>Methylorubrum</taxon>
    </lineage>
</organism>
<dbReference type="EMBL" id="JACHOP010000040">
    <property type="protein sequence ID" value="MBB5760257.1"/>
    <property type="molecule type" value="Genomic_DNA"/>
</dbReference>
<evidence type="ECO:0000256" key="2">
    <source>
        <dbReference type="ARBA" id="ARBA00010973"/>
    </source>
</evidence>
<protein>
    <recommendedName>
        <fullName evidence="3">Chitooligosaccharide deacetylase</fullName>
    </recommendedName>
    <alternativeName>
        <fullName evidence="5">Nodulation protein B</fullName>
    </alternativeName>
</protein>
<comment type="caution">
    <text evidence="7">The sequence shown here is derived from an EMBL/GenBank/DDBJ whole genome shotgun (WGS) entry which is preliminary data.</text>
</comment>
<comment type="similarity">
    <text evidence="2">Belongs to the polysaccharide deacetylase family.</text>
</comment>
<dbReference type="GO" id="GO:0005975">
    <property type="term" value="P:carbohydrate metabolic process"/>
    <property type="evidence" value="ECO:0007669"/>
    <property type="project" value="InterPro"/>
</dbReference>
<dbReference type="Gene3D" id="3.20.20.370">
    <property type="entry name" value="Glycoside hydrolase/deacetylase"/>
    <property type="match status" value="1"/>
</dbReference>
<dbReference type="InterPro" id="IPR051398">
    <property type="entry name" value="Polysacch_Deacetylase"/>
</dbReference>
<evidence type="ECO:0000259" key="6">
    <source>
        <dbReference type="PROSITE" id="PS51677"/>
    </source>
</evidence>
<dbReference type="PANTHER" id="PTHR34216:SF11">
    <property type="entry name" value="CHITOOLIGOSACCHARIDE DEACETYLASE"/>
    <property type="match status" value="1"/>
</dbReference>
<evidence type="ECO:0000313" key="8">
    <source>
        <dbReference type="Proteomes" id="UP000583454"/>
    </source>
</evidence>
<accession>A0A840ZTV2</accession>
<dbReference type="InterPro" id="IPR002509">
    <property type="entry name" value="NODB_dom"/>
</dbReference>